<accession>A0A3R9FER6</accession>
<protein>
    <submittedName>
        <fullName evidence="2">Uncharacterized protein</fullName>
    </submittedName>
</protein>
<proteinExistence type="predicted"/>
<dbReference type="EMBL" id="RSEC01000006">
    <property type="protein sequence ID" value="RSD26354.1"/>
    <property type="molecule type" value="Genomic_DNA"/>
</dbReference>
<feature type="region of interest" description="Disordered" evidence="1">
    <location>
        <begin position="73"/>
        <end position="97"/>
    </location>
</feature>
<evidence type="ECO:0000313" key="2">
    <source>
        <dbReference type="EMBL" id="RSD26354.1"/>
    </source>
</evidence>
<dbReference type="RefSeq" id="WP_125305611.1">
    <property type="nucleotide sequence ID" value="NZ_RSEC01000006.1"/>
</dbReference>
<feature type="compositionally biased region" description="Pro residues" evidence="1">
    <location>
        <begin position="115"/>
        <end position="125"/>
    </location>
</feature>
<reference evidence="2 3" key="1">
    <citation type="submission" date="2018-12" db="EMBL/GenBank/DDBJ databases">
        <title>Amycolatopsis eburnea sp. nov. actinomycete associate with arbuscular mycorrhiza fungal spore.</title>
        <authorList>
            <person name="Lumyong S."/>
            <person name="Chaiya L."/>
        </authorList>
    </citation>
    <scope>NUCLEOTIDE SEQUENCE [LARGE SCALE GENOMIC DNA]</scope>
    <source>
        <strain evidence="2 3">GLM-1</strain>
    </source>
</reference>
<keyword evidence="3" id="KW-1185">Reference proteome</keyword>
<dbReference type="OrthoDB" id="10007173at2"/>
<gene>
    <name evidence="2" type="ORF">EIY87_00385</name>
</gene>
<feature type="region of interest" description="Disordered" evidence="1">
    <location>
        <begin position="111"/>
        <end position="224"/>
    </location>
</feature>
<dbReference type="Proteomes" id="UP000267081">
    <property type="component" value="Unassembled WGS sequence"/>
</dbReference>
<dbReference type="AlphaFoldDB" id="A0A3R9FER6"/>
<name>A0A3R9FER6_9PSEU</name>
<feature type="compositionally biased region" description="Polar residues" evidence="1">
    <location>
        <begin position="141"/>
        <end position="154"/>
    </location>
</feature>
<evidence type="ECO:0000256" key="1">
    <source>
        <dbReference type="SAM" id="MobiDB-lite"/>
    </source>
</evidence>
<evidence type="ECO:0000313" key="3">
    <source>
        <dbReference type="Proteomes" id="UP000267081"/>
    </source>
</evidence>
<organism evidence="2 3">
    <name type="scientific">Amycolatopsis eburnea</name>
    <dbReference type="NCBI Taxonomy" id="2267691"/>
    <lineage>
        <taxon>Bacteria</taxon>
        <taxon>Bacillati</taxon>
        <taxon>Actinomycetota</taxon>
        <taxon>Actinomycetes</taxon>
        <taxon>Pseudonocardiales</taxon>
        <taxon>Pseudonocardiaceae</taxon>
        <taxon>Amycolatopsis</taxon>
    </lineage>
</organism>
<comment type="caution">
    <text evidence="2">The sequence shown here is derived from an EMBL/GenBank/DDBJ whole genome shotgun (WGS) entry which is preliminary data.</text>
</comment>
<sequence length="224" mass="23249">MTWSLDQAARVMGMPVHEVLAVAEVGNAHVVTTHDGQHTVITSDGIAHAIKRGASRDDLLALGFDEDEVAELDAARESADPATADPATGGQQGLDPNAAAVAERARLALEHPDGQVPPPPVPVPHPEAAADDLTPRGEALEQTTGGKSEEQQQAEAKAKGDGGQGNGGTTPPAGDEVPDGNAQSVLDWVGDDEDRARRALEVEQGREKPRTGLVAELAKKVEQA</sequence>
<feature type="compositionally biased region" description="Basic and acidic residues" evidence="1">
    <location>
        <begin position="194"/>
        <end position="210"/>
    </location>
</feature>